<dbReference type="Gene3D" id="3.40.50.1000">
    <property type="entry name" value="HAD superfamily/HAD-like"/>
    <property type="match status" value="1"/>
</dbReference>
<dbReference type="Proteomes" id="UP000460318">
    <property type="component" value="Unassembled WGS sequence"/>
</dbReference>
<accession>A0A7X3IPI5</accession>
<keyword evidence="2" id="KW-1185">Reference proteome</keyword>
<evidence type="ECO:0000313" key="2">
    <source>
        <dbReference type="Proteomes" id="UP000460318"/>
    </source>
</evidence>
<dbReference type="InterPro" id="IPR036412">
    <property type="entry name" value="HAD-like_sf"/>
</dbReference>
<name>A0A7X3IPI5_9BACL</name>
<comment type="caution">
    <text evidence="1">The sequence shown here is derived from an EMBL/GenBank/DDBJ whole genome shotgun (WGS) entry which is preliminary data.</text>
</comment>
<dbReference type="SUPFAM" id="SSF56784">
    <property type="entry name" value="HAD-like"/>
    <property type="match status" value="1"/>
</dbReference>
<dbReference type="EMBL" id="WUBI01000006">
    <property type="protein sequence ID" value="MWV47246.1"/>
    <property type="molecule type" value="Genomic_DNA"/>
</dbReference>
<dbReference type="AlphaFoldDB" id="A0A7X3IPI5"/>
<dbReference type="Pfam" id="PF00702">
    <property type="entry name" value="Hydrolase"/>
    <property type="match status" value="1"/>
</dbReference>
<keyword evidence="1" id="KW-0378">Hydrolase</keyword>
<proteinExistence type="predicted"/>
<sequence>MTDERWLKDIKVIIFDMDGTLYQEDSFMERYIRHLLKGTEHEPDTEAAVQTAKVIRSGDTGFGFGHFYHLQDGVMLIREEEGMAQGYVWDGTSVPIPAVGGRYDFGSIEGAELLHIGDPWGIVAMLSHRYKLPERKLTDAFDQVRREMLRDPYRFEIHPGLMQAVEELGVEKKVLMTNTPQQSGIEFLEYMNMRHVFDEVHCGAGKPEGLELYVASLLKQGYGAHEILSIGDNPWNDLHPVRRIGGRTCLISPYASYDQATWDLRLTALDELEQLLYAIRSCILKEGMTDGTDPAEKHQQEVQG</sequence>
<organism evidence="1 2">
    <name type="scientific">Paenibacillus dendrobii</name>
    <dbReference type="NCBI Taxonomy" id="2691084"/>
    <lineage>
        <taxon>Bacteria</taxon>
        <taxon>Bacillati</taxon>
        <taxon>Bacillota</taxon>
        <taxon>Bacilli</taxon>
        <taxon>Bacillales</taxon>
        <taxon>Paenibacillaceae</taxon>
        <taxon>Paenibacillus</taxon>
    </lineage>
</organism>
<protein>
    <submittedName>
        <fullName evidence="1">HAD hydrolase-like protein</fullName>
    </submittedName>
</protein>
<reference evidence="1 2" key="1">
    <citation type="submission" date="2019-12" db="EMBL/GenBank/DDBJ databases">
        <title>Paenibacillus sp. nov., an endophytic bacterium isolated from the stem of Dendrobium.</title>
        <authorList>
            <person name="Zhao R."/>
        </authorList>
    </citation>
    <scope>NUCLEOTIDE SEQUENCE [LARGE SCALE GENOMIC DNA]</scope>
    <source>
        <strain evidence="1 2">HJL G12</strain>
    </source>
</reference>
<dbReference type="CDD" id="cd01427">
    <property type="entry name" value="HAD_like"/>
    <property type="match status" value="1"/>
</dbReference>
<evidence type="ECO:0000313" key="1">
    <source>
        <dbReference type="EMBL" id="MWV47246.1"/>
    </source>
</evidence>
<dbReference type="InterPro" id="IPR023214">
    <property type="entry name" value="HAD_sf"/>
</dbReference>
<gene>
    <name evidence="1" type="ORF">GRF59_26990</name>
</gene>
<dbReference type="GO" id="GO:0016787">
    <property type="term" value="F:hydrolase activity"/>
    <property type="evidence" value="ECO:0007669"/>
    <property type="project" value="UniProtKB-KW"/>
</dbReference>